<evidence type="ECO:0000313" key="9">
    <source>
        <dbReference type="EMBL" id="KAH0822416.1"/>
    </source>
</evidence>
<evidence type="ECO:0000256" key="1">
    <source>
        <dbReference type="ARBA" id="ARBA00006926"/>
    </source>
</evidence>
<gene>
    <name evidence="9" type="ORF">GEV33_000375</name>
</gene>
<feature type="active site" evidence="5">
    <location>
        <position position="107"/>
    </location>
</feature>
<comment type="similarity">
    <text evidence="1 6">Belongs to the glutathione peroxidase family.</text>
</comment>
<evidence type="ECO:0000256" key="4">
    <source>
        <dbReference type="ARBA" id="ARBA00023002"/>
    </source>
</evidence>
<dbReference type="PANTHER" id="PTHR11592:SF134">
    <property type="entry name" value="PHOSPHOLIPID HYDROPEROXIDE GLUTATHIONE PEROXIDASE"/>
    <property type="match status" value="1"/>
</dbReference>
<dbReference type="Proteomes" id="UP000719412">
    <property type="component" value="Unassembled WGS sequence"/>
</dbReference>
<dbReference type="PROSITE" id="PS00460">
    <property type="entry name" value="GLUTATHIONE_PEROXID_1"/>
    <property type="match status" value="1"/>
</dbReference>
<dbReference type="CDD" id="cd00340">
    <property type="entry name" value="GSH_Peroxidase"/>
    <property type="match status" value="1"/>
</dbReference>
<dbReference type="PROSITE" id="PS51352">
    <property type="entry name" value="THIOREDOXIN_2"/>
    <property type="match status" value="1"/>
</dbReference>
<evidence type="ECO:0000313" key="10">
    <source>
        <dbReference type="Proteomes" id="UP000719412"/>
    </source>
</evidence>
<dbReference type="PROSITE" id="PS51355">
    <property type="entry name" value="GLUTATHIONE_PEROXID_3"/>
    <property type="match status" value="1"/>
</dbReference>
<evidence type="ECO:0000259" key="8">
    <source>
        <dbReference type="PROSITE" id="PS51352"/>
    </source>
</evidence>
<dbReference type="InterPro" id="IPR029760">
    <property type="entry name" value="GPX_CS"/>
</dbReference>
<feature type="compositionally biased region" description="Basic residues" evidence="7">
    <location>
        <begin position="1"/>
        <end position="11"/>
    </location>
</feature>
<organism evidence="9 10">
    <name type="scientific">Tenebrio molitor</name>
    <name type="common">Yellow mealworm beetle</name>
    <dbReference type="NCBI Taxonomy" id="7067"/>
    <lineage>
        <taxon>Eukaryota</taxon>
        <taxon>Metazoa</taxon>
        <taxon>Ecdysozoa</taxon>
        <taxon>Arthropoda</taxon>
        <taxon>Hexapoda</taxon>
        <taxon>Insecta</taxon>
        <taxon>Pterygota</taxon>
        <taxon>Neoptera</taxon>
        <taxon>Endopterygota</taxon>
        <taxon>Coleoptera</taxon>
        <taxon>Polyphaga</taxon>
        <taxon>Cucujiformia</taxon>
        <taxon>Tenebrionidae</taxon>
        <taxon>Tenebrio</taxon>
    </lineage>
</organism>
<keyword evidence="3" id="KW-0712">Selenocysteine</keyword>
<dbReference type="FunFam" id="3.40.30.10:FF:000025">
    <property type="entry name" value="Glutathione peroxidase"/>
    <property type="match status" value="1"/>
</dbReference>
<feature type="region of interest" description="Disordered" evidence="7">
    <location>
        <begin position="1"/>
        <end position="20"/>
    </location>
</feature>
<dbReference type="PIRSF" id="PIRSF000303">
    <property type="entry name" value="Glutathion_perox"/>
    <property type="match status" value="1"/>
</dbReference>
<dbReference type="Pfam" id="PF00255">
    <property type="entry name" value="GSHPx"/>
    <property type="match status" value="1"/>
</dbReference>
<evidence type="ECO:0000256" key="7">
    <source>
        <dbReference type="SAM" id="MobiDB-lite"/>
    </source>
</evidence>
<proteinExistence type="inferred from homology"/>
<dbReference type="SUPFAM" id="SSF52833">
    <property type="entry name" value="Thioredoxin-like"/>
    <property type="match status" value="1"/>
</dbReference>
<dbReference type="InterPro" id="IPR036249">
    <property type="entry name" value="Thioredoxin-like_sf"/>
</dbReference>
<accession>A0A8J6HZC7</accession>
<protein>
    <recommendedName>
        <fullName evidence="6">Glutathione peroxidase</fullName>
    </recommendedName>
</protein>
<dbReference type="PROSITE" id="PS00763">
    <property type="entry name" value="GLUTATHIONE_PEROXID_2"/>
    <property type="match status" value="1"/>
</dbReference>
<reference evidence="9" key="1">
    <citation type="journal article" date="2020" name="J Insects Food Feed">
        <title>The yellow mealworm (Tenebrio molitor) genome: a resource for the emerging insects as food and feed industry.</title>
        <authorList>
            <person name="Eriksson T."/>
            <person name="Andere A."/>
            <person name="Kelstrup H."/>
            <person name="Emery V."/>
            <person name="Picard C."/>
        </authorList>
    </citation>
    <scope>NUCLEOTIDE SEQUENCE</scope>
    <source>
        <strain evidence="9">Stoneville</strain>
        <tissue evidence="9">Whole head</tissue>
    </source>
</reference>
<dbReference type="InterPro" id="IPR000889">
    <property type="entry name" value="Glutathione_peroxidase"/>
</dbReference>
<comment type="caution">
    <text evidence="9">The sequence shown here is derived from an EMBL/GenBank/DDBJ whole genome shotgun (WGS) entry which is preliminary data.</text>
</comment>
<dbReference type="AlphaFoldDB" id="A0A8J6HZC7"/>
<dbReference type="GO" id="GO:0004601">
    <property type="term" value="F:peroxidase activity"/>
    <property type="evidence" value="ECO:0007669"/>
    <property type="project" value="UniProtKB-KW"/>
</dbReference>
<dbReference type="InterPro" id="IPR013766">
    <property type="entry name" value="Thioredoxin_domain"/>
</dbReference>
<name>A0A8J6HZC7_TENMO</name>
<evidence type="ECO:0000256" key="3">
    <source>
        <dbReference type="ARBA" id="ARBA00022933"/>
    </source>
</evidence>
<sequence length="230" mass="26121">MPRKSTASKKKQSNETEDAKIEPWQTATSIYEFTVNNIKGEELFHIATTVLRVFSTVAPVVTMSNPEKPQDAKSIYEFSAKDIQGNVISLEKYKDHVCIIVNVASQCGYTKNNYAELVDLYNEYAETKGLRILAFPCNQFAGQEPGTNEEICQFVASKNVKFDVFEKVNVNGNDAHPLWKYLKHKQGGTLGDFIKWNFTKFIIDKNGQPVERHGPSTNPKDLVKSLEKYW</sequence>
<dbReference type="EMBL" id="JABDTM020002405">
    <property type="protein sequence ID" value="KAH0822416.1"/>
    <property type="molecule type" value="Genomic_DNA"/>
</dbReference>
<evidence type="ECO:0000256" key="5">
    <source>
        <dbReference type="PIRSR" id="PIRSR000303-1"/>
    </source>
</evidence>
<feature type="domain" description="Thioredoxin" evidence="8">
    <location>
        <begin position="69"/>
        <end position="230"/>
    </location>
</feature>
<reference evidence="9" key="2">
    <citation type="submission" date="2021-08" db="EMBL/GenBank/DDBJ databases">
        <authorList>
            <person name="Eriksson T."/>
        </authorList>
    </citation>
    <scope>NUCLEOTIDE SEQUENCE</scope>
    <source>
        <strain evidence="9">Stoneville</strain>
        <tissue evidence="9">Whole head</tissue>
    </source>
</reference>
<keyword evidence="2 6" id="KW-0575">Peroxidase</keyword>
<dbReference type="PRINTS" id="PR01011">
    <property type="entry name" value="GLUTPROXDASE"/>
</dbReference>
<evidence type="ECO:0000256" key="2">
    <source>
        <dbReference type="ARBA" id="ARBA00022559"/>
    </source>
</evidence>
<evidence type="ECO:0000256" key="6">
    <source>
        <dbReference type="RuleBase" id="RU000499"/>
    </source>
</evidence>
<dbReference type="PANTHER" id="PTHR11592">
    <property type="entry name" value="GLUTATHIONE PEROXIDASE"/>
    <property type="match status" value="1"/>
</dbReference>
<dbReference type="InterPro" id="IPR029759">
    <property type="entry name" value="GPX_AS"/>
</dbReference>
<keyword evidence="4 6" id="KW-0560">Oxidoreductase</keyword>
<keyword evidence="10" id="KW-1185">Reference proteome</keyword>
<dbReference type="GO" id="GO:0006979">
    <property type="term" value="P:response to oxidative stress"/>
    <property type="evidence" value="ECO:0007669"/>
    <property type="project" value="InterPro"/>
</dbReference>
<dbReference type="Gene3D" id="3.40.30.10">
    <property type="entry name" value="Glutaredoxin"/>
    <property type="match status" value="1"/>
</dbReference>